<evidence type="ECO:0000256" key="3">
    <source>
        <dbReference type="SAM" id="SignalP"/>
    </source>
</evidence>
<evidence type="ECO:0000313" key="5">
    <source>
        <dbReference type="EMBL" id="EMR63889.1"/>
    </source>
</evidence>
<dbReference type="GO" id="GO:0016491">
    <property type="term" value="F:oxidoreductase activity"/>
    <property type="evidence" value="ECO:0007669"/>
    <property type="project" value="InterPro"/>
</dbReference>
<dbReference type="eggNOG" id="ENOG502S31Y">
    <property type="taxonomic scope" value="Eukaryota"/>
</dbReference>
<sequence length="268" mass="29142">MRFSTAFQVLGGAAMVTALSVPPHSKRQTMSLDAFGWFETISLEDAQAAADNETASTEENFTTEATPTAQTDDVSAAAVPGGPCATPHIRVEWRNMNDGDRQSFLNGVKCLMDAPTSGNFPGATNRYEDLVSVHQQMTSSIHMNGLFLPWHRYYVWVFMRLLREECGYTAAFPWWDEVKDSGRFAQSPLFTSAYFGSLPAATNGQGTCITDGAFGGRTLHIGPGSSNTDHCLARAVDEGQTANVNQNFVDTCNGRGTYSDMESCNEMG</sequence>
<dbReference type="OrthoDB" id="6132182at2759"/>
<protein>
    <submittedName>
        <fullName evidence="5">Putative tyrosinase protein</fullName>
    </submittedName>
</protein>
<dbReference type="Pfam" id="PF00264">
    <property type="entry name" value="Tyrosinase"/>
    <property type="match status" value="1"/>
</dbReference>
<dbReference type="InterPro" id="IPR008922">
    <property type="entry name" value="Di-copper_centre_dom_sf"/>
</dbReference>
<name>M7SCF3_EUTLA</name>
<dbReference type="GO" id="GO:0046872">
    <property type="term" value="F:metal ion binding"/>
    <property type="evidence" value="ECO:0007669"/>
    <property type="project" value="UniProtKB-KW"/>
</dbReference>
<dbReference type="PANTHER" id="PTHR11474:SF126">
    <property type="entry name" value="TYROSINASE-LIKE PROTEIN TYR-1-RELATED"/>
    <property type="match status" value="1"/>
</dbReference>
<dbReference type="InterPro" id="IPR002227">
    <property type="entry name" value="Tyrosinase_Cu-bd"/>
</dbReference>
<dbReference type="AlphaFoldDB" id="M7SCF3"/>
<dbReference type="EMBL" id="KB707146">
    <property type="protein sequence ID" value="EMR63889.1"/>
    <property type="molecule type" value="Genomic_DNA"/>
</dbReference>
<reference evidence="6" key="1">
    <citation type="journal article" date="2013" name="Genome Announc.">
        <title>Draft genome sequence of the grapevine dieback fungus Eutypa lata UCR-EL1.</title>
        <authorList>
            <person name="Blanco-Ulate B."/>
            <person name="Rolshausen P.E."/>
            <person name="Cantu D."/>
        </authorList>
    </citation>
    <scope>NUCLEOTIDE SEQUENCE [LARGE SCALE GENOMIC DNA]</scope>
    <source>
        <strain evidence="6">UCR-EL1</strain>
    </source>
</reference>
<keyword evidence="2" id="KW-0186">Copper</keyword>
<dbReference type="InterPro" id="IPR050316">
    <property type="entry name" value="Tyrosinase/Hemocyanin"/>
</dbReference>
<evidence type="ECO:0000256" key="2">
    <source>
        <dbReference type="ARBA" id="ARBA00023008"/>
    </source>
</evidence>
<evidence type="ECO:0000259" key="4">
    <source>
        <dbReference type="Pfam" id="PF00264"/>
    </source>
</evidence>
<evidence type="ECO:0000313" key="6">
    <source>
        <dbReference type="Proteomes" id="UP000012174"/>
    </source>
</evidence>
<dbReference type="Proteomes" id="UP000012174">
    <property type="component" value="Unassembled WGS sequence"/>
</dbReference>
<feature type="signal peptide" evidence="3">
    <location>
        <begin position="1"/>
        <end position="18"/>
    </location>
</feature>
<dbReference type="PANTHER" id="PTHR11474">
    <property type="entry name" value="TYROSINASE FAMILY MEMBER"/>
    <property type="match status" value="1"/>
</dbReference>
<dbReference type="STRING" id="1287681.M7SCF3"/>
<feature type="chain" id="PRO_5004084759" evidence="3">
    <location>
        <begin position="19"/>
        <end position="268"/>
    </location>
</feature>
<keyword evidence="6" id="KW-1185">Reference proteome</keyword>
<dbReference type="SUPFAM" id="SSF48056">
    <property type="entry name" value="Di-copper centre-containing domain"/>
    <property type="match status" value="1"/>
</dbReference>
<keyword evidence="1" id="KW-0479">Metal-binding</keyword>
<feature type="domain" description="Tyrosinase copper-binding" evidence="4">
    <location>
        <begin position="125"/>
        <end position="258"/>
    </location>
</feature>
<organism evidence="5 6">
    <name type="scientific">Eutypa lata (strain UCR-EL1)</name>
    <name type="common">Grapevine dieback disease fungus</name>
    <name type="synonym">Eutypa armeniacae</name>
    <dbReference type="NCBI Taxonomy" id="1287681"/>
    <lineage>
        <taxon>Eukaryota</taxon>
        <taxon>Fungi</taxon>
        <taxon>Dikarya</taxon>
        <taxon>Ascomycota</taxon>
        <taxon>Pezizomycotina</taxon>
        <taxon>Sordariomycetes</taxon>
        <taxon>Xylariomycetidae</taxon>
        <taxon>Xylariales</taxon>
        <taxon>Diatrypaceae</taxon>
        <taxon>Eutypa</taxon>
    </lineage>
</organism>
<keyword evidence="3" id="KW-0732">Signal</keyword>
<dbReference type="HOGENOM" id="CLU_035914_2_1_1"/>
<evidence type="ECO:0000256" key="1">
    <source>
        <dbReference type="ARBA" id="ARBA00022723"/>
    </source>
</evidence>
<dbReference type="KEGG" id="ela:UCREL1_9156"/>
<dbReference type="Gene3D" id="1.10.1280.10">
    <property type="entry name" value="Di-copper center containing domain from catechol oxidase"/>
    <property type="match status" value="1"/>
</dbReference>
<accession>M7SCF3</accession>
<gene>
    <name evidence="5" type="ORF">UCREL1_9156</name>
</gene>
<proteinExistence type="predicted"/>